<dbReference type="Proteomes" id="UP001196413">
    <property type="component" value="Unassembled WGS sequence"/>
</dbReference>
<protein>
    <submittedName>
        <fullName evidence="1">Uncharacterized protein</fullName>
    </submittedName>
</protein>
<dbReference type="AlphaFoldDB" id="A0AAD5MMH5"/>
<proteinExistence type="predicted"/>
<keyword evidence="2" id="KW-1185">Reference proteome</keyword>
<reference evidence="1" key="1">
    <citation type="submission" date="2021-06" db="EMBL/GenBank/DDBJ databases">
        <title>Parelaphostrongylus tenuis whole genome reference sequence.</title>
        <authorList>
            <person name="Garwood T.J."/>
            <person name="Larsen P.A."/>
            <person name="Fountain-Jones N.M."/>
            <person name="Garbe J.R."/>
            <person name="Macchietto M.G."/>
            <person name="Kania S.A."/>
            <person name="Gerhold R.W."/>
            <person name="Richards J.E."/>
            <person name="Wolf T.M."/>
        </authorList>
    </citation>
    <scope>NUCLEOTIDE SEQUENCE</scope>
    <source>
        <strain evidence="1">MNPRO001-30</strain>
        <tissue evidence="1">Meninges</tissue>
    </source>
</reference>
<evidence type="ECO:0000313" key="1">
    <source>
        <dbReference type="EMBL" id="KAJ1350536.1"/>
    </source>
</evidence>
<sequence>MLTTRVDRRAAFKKLENRGKPLDNLLPTQAQAVSKALERHHDVSLTKAFADFVDCDDKTNFGLSKTSPGQMKYSKCGLLGV</sequence>
<comment type="caution">
    <text evidence="1">The sequence shown here is derived from an EMBL/GenBank/DDBJ whole genome shotgun (WGS) entry which is preliminary data.</text>
</comment>
<name>A0AAD5MMH5_PARTN</name>
<organism evidence="1 2">
    <name type="scientific">Parelaphostrongylus tenuis</name>
    <name type="common">Meningeal worm</name>
    <dbReference type="NCBI Taxonomy" id="148309"/>
    <lineage>
        <taxon>Eukaryota</taxon>
        <taxon>Metazoa</taxon>
        <taxon>Ecdysozoa</taxon>
        <taxon>Nematoda</taxon>
        <taxon>Chromadorea</taxon>
        <taxon>Rhabditida</taxon>
        <taxon>Rhabditina</taxon>
        <taxon>Rhabditomorpha</taxon>
        <taxon>Strongyloidea</taxon>
        <taxon>Metastrongylidae</taxon>
        <taxon>Parelaphostrongylus</taxon>
    </lineage>
</organism>
<evidence type="ECO:0000313" key="2">
    <source>
        <dbReference type="Proteomes" id="UP001196413"/>
    </source>
</evidence>
<accession>A0AAD5MMH5</accession>
<dbReference type="EMBL" id="JAHQIW010000887">
    <property type="protein sequence ID" value="KAJ1350536.1"/>
    <property type="molecule type" value="Genomic_DNA"/>
</dbReference>
<gene>
    <name evidence="1" type="ORF">KIN20_006341</name>
</gene>